<protein>
    <submittedName>
        <fullName evidence="7">MFS transporter</fullName>
    </submittedName>
</protein>
<dbReference type="InterPro" id="IPR011701">
    <property type="entry name" value="MFS"/>
</dbReference>
<dbReference type="InterPro" id="IPR020846">
    <property type="entry name" value="MFS_dom"/>
</dbReference>
<reference evidence="7 8" key="1">
    <citation type="submission" date="2016-08" db="EMBL/GenBank/DDBJ databases">
        <title>Hymenobacter coccineus sp. nov., Hymenobacter lapidarius sp. nov. and Hymenobacter glacialis sp. nov., isolated from Antarctic soil.</title>
        <authorList>
            <person name="Sedlacek I."/>
            <person name="Kralova S."/>
            <person name="Kyrova K."/>
            <person name="Maslanova I."/>
            <person name="Stankova E."/>
            <person name="Vrbovska V."/>
            <person name="Nemec M."/>
            <person name="Bartak M."/>
            <person name="Svec P."/>
            <person name="Busse H.-J."/>
            <person name="Pantucek R."/>
        </authorList>
    </citation>
    <scope>NUCLEOTIDE SEQUENCE [LARGE SCALE GENOMIC DNA]</scope>
    <source>
        <strain evidence="7 8">CCM 8649</strain>
    </source>
</reference>
<evidence type="ECO:0000256" key="4">
    <source>
        <dbReference type="ARBA" id="ARBA00023136"/>
    </source>
</evidence>
<feature type="transmembrane region" description="Helical" evidence="5">
    <location>
        <begin position="176"/>
        <end position="196"/>
    </location>
</feature>
<dbReference type="PROSITE" id="PS50850">
    <property type="entry name" value="MFS"/>
    <property type="match status" value="1"/>
</dbReference>
<keyword evidence="8" id="KW-1185">Reference proteome</keyword>
<name>A0A1G1SSB7_9BACT</name>
<comment type="caution">
    <text evidence="7">The sequence shown here is derived from an EMBL/GenBank/DDBJ whole genome shotgun (WGS) entry which is preliminary data.</text>
</comment>
<keyword evidence="2 5" id="KW-0812">Transmembrane</keyword>
<feature type="transmembrane region" description="Helical" evidence="5">
    <location>
        <begin position="420"/>
        <end position="441"/>
    </location>
</feature>
<accession>A0A1G1SSB7</accession>
<gene>
    <name evidence="7" type="ORF">BEN49_03110</name>
</gene>
<dbReference type="InterPro" id="IPR036259">
    <property type="entry name" value="MFS_trans_sf"/>
</dbReference>
<dbReference type="CDD" id="cd17319">
    <property type="entry name" value="MFS_ExuT_GudP_like"/>
    <property type="match status" value="1"/>
</dbReference>
<dbReference type="SUPFAM" id="SSF103473">
    <property type="entry name" value="MFS general substrate transporter"/>
    <property type="match status" value="1"/>
</dbReference>
<dbReference type="Pfam" id="PF07690">
    <property type="entry name" value="MFS_1"/>
    <property type="match status" value="1"/>
</dbReference>
<keyword evidence="4 5" id="KW-0472">Membrane</keyword>
<feature type="transmembrane region" description="Helical" evidence="5">
    <location>
        <begin position="92"/>
        <end position="110"/>
    </location>
</feature>
<proteinExistence type="predicted"/>
<feature type="transmembrane region" description="Helical" evidence="5">
    <location>
        <begin position="346"/>
        <end position="367"/>
    </location>
</feature>
<comment type="subcellular location">
    <subcellularLocation>
        <location evidence="1">Membrane</location>
        <topology evidence="1">Multi-pass membrane protein</topology>
    </subcellularLocation>
</comment>
<feature type="transmembrane region" description="Helical" evidence="5">
    <location>
        <begin position="249"/>
        <end position="269"/>
    </location>
</feature>
<evidence type="ECO:0000256" key="2">
    <source>
        <dbReference type="ARBA" id="ARBA00022692"/>
    </source>
</evidence>
<feature type="domain" description="Major facilitator superfamily (MFS) profile" evidence="6">
    <location>
        <begin position="26"/>
        <end position="445"/>
    </location>
</feature>
<evidence type="ECO:0000313" key="7">
    <source>
        <dbReference type="EMBL" id="OGX81507.1"/>
    </source>
</evidence>
<dbReference type="RefSeq" id="WP_070747293.1">
    <property type="nucleotide sequence ID" value="NZ_MDZA01000448.1"/>
</dbReference>
<keyword evidence="3 5" id="KW-1133">Transmembrane helix</keyword>
<evidence type="ECO:0000256" key="5">
    <source>
        <dbReference type="SAM" id="Phobius"/>
    </source>
</evidence>
<evidence type="ECO:0000259" key="6">
    <source>
        <dbReference type="PROSITE" id="PS50850"/>
    </source>
</evidence>
<dbReference type="EMBL" id="MDZA01000448">
    <property type="protein sequence ID" value="OGX81507.1"/>
    <property type="molecule type" value="Genomic_DNA"/>
</dbReference>
<feature type="transmembrane region" description="Helical" evidence="5">
    <location>
        <begin position="289"/>
        <end position="310"/>
    </location>
</feature>
<dbReference type="PANTHER" id="PTHR11662">
    <property type="entry name" value="SOLUTE CARRIER FAMILY 17"/>
    <property type="match status" value="1"/>
</dbReference>
<feature type="transmembrane region" description="Helical" evidence="5">
    <location>
        <begin position="379"/>
        <end position="400"/>
    </location>
</feature>
<feature type="transmembrane region" description="Helical" evidence="5">
    <location>
        <begin position="322"/>
        <end position="340"/>
    </location>
</feature>
<dbReference type="GO" id="GO:0016020">
    <property type="term" value="C:membrane"/>
    <property type="evidence" value="ECO:0007669"/>
    <property type="project" value="UniProtKB-SubCell"/>
</dbReference>
<dbReference type="AlphaFoldDB" id="A0A1G1SSB7"/>
<organism evidence="7 8">
    <name type="scientific">Hymenobacter coccineus</name>
    <dbReference type="NCBI Taxonomy" id="1908235"/>
    <lineage>
        <taxon>Bacteria</taxon>
        <taxon>Pseudomonadati</taxon>
        <taxon>Bacteroidota</taxon>
        <taxon>Cytophagia</taxon>
        <taxon>Cytophagales</taxon>
        <taxon>Hymenobacteraceae</taxon>
        <taxon>Hymenobacter</taxon>
    </lineage>
</organism>
<dbReference type="GO" id="GO:0015134">
    <property type="term" value="F:hexuronate transmembrane transporter activity"/>
    <property type="evidence" value="ECO:0007669"/>
    <property type="project" value="TreeGrafter"/>
</dbReference>
<dbReference type="InterPro" id="IPR050382">
    <property type="entry name" value="MFS_Na/Anion_cotransporter"/>
</dbReference>
<dbReference type="Gene3D" id="1.20.1250.20">
    <property type="entry name" value="MFS general substrate transporter like domains"/>
    <property type="match status" value="2"/>
</dbReference>
<evidence type="ECO:0000256" key="1">
    <source>
        <dbReference type="ARBA" id="ARBA00004141"/>
    </source>
</evidence>
<dbReference type="OrthoDB" id="9781156at2"/>
<dbReference type="PANTHER" id="PTHR11662:SF285">
    <property type="entry name" value="HEXURONATE TRANSPORTER"/>
    <property type="match status" value="1"/>
</dbReference>
<evidence type="ECO:0000313" key="8">
    <source>
        <dbReference type="Proteomes" id="UP000177506"/>
    </source>
</evidence>
<dbReference type="Proteomes" id="UP000177506">
    <property type="component" value="Unassembled WGS sequence"/>
</dbReference>
<sequence length="459" mass="49593">MNPALRSSPPPPVAAAPGIGRYRWTICSLVFFATTINYLDRAVISLLKPYLEKAFSWNAGDYANIEIAFKLAYAVGMVGAGRIIDKLGTKKGYALSTALWSLAAMGHALVSSTLGFGVARAFLGITEAGNFPAAIKTTAEWFPQRERALATGIFNSGSNVGAIIAPLTVPLIAVTIGWQWAFVITGALGFVWLLLWNKHYETPATHSKLSKAEFDYINADIPTGLPAEGVVEEKPKASWGRLLGFRQTWAFVIGKFITDPIWWFYLFWLPDFLGKQYHLTGTGIALPVAAVYLLSSLGSVGGGYLPLGFIKRGLPAFQARKSAMLLIAFCVFPIVFAQYLGETNMWLAVGVIGIAAAAHQAWSANIFTTVSDMFPKRAVASVTGIGGMAGGLGGIALTALVQKRMFVHYEAIGQLDKAYFIMFLICGGAYLVAWVLMFTLVPRMEPIVLDDDDILPTAA</sequence>
<evidence type="ECO:0000256" key="3">
    <source>
        <dbReference type="ARBA" id="ARBA00022989"/>
    </source>
</evidence>